<proteinExistence type="predicted"/>
<dbReference type="SUPFAM" id="SSF52540">
    <property type="entry name" value="P-loop containing nucleoside triphosphate hydrolases"/>
    <property type="match status" value="1"/>
</dbReference>
<dbReference type="eggNOG" id="COG2909">
    <property type="taxonomic scope" value="Bacteria"/>
</dbReference>
<protein>
    <recommendedName>
        <fullName evidence="3">AAA+ ATPase domain-containing protein</fullName>
    </recommendedName>
</protein>
<evidence type="ECO:0000313" key="2">
    <source>
        <dbReference type="Proteomes" id="UP000005561"/>
    </source>
</evidence>
<dbReference type="InterPro" id="IPR027417">
    <property type="entry name" value="P-loop_NTPase"/>
</dbReference>
<feature type="non-terminal residue" evidence="1">
    <location>
        <position position="232"/>
    </location>
</feature>
<dbReference type="EMBL" id="ACCL02000047">
    <property type="protein sequence ID" value="EET58144.1"/>
    <property type="molecule type" value="Genomic_DNA"/>
</dbReference>
<dbReference type="Proteomes" id="UP000005561">
    <property type="component" value="Unassembled WGS sequence"/>
</dbReference>
<evidence type="ECO:0008006" key="3">
    <source>
        <dbReference type="Google" id="ProtNLM"/>
    </source>
</evidence>
<evidence type="ECO:0000313" key="1">
    <source>
        <dbReference type="EMBL" id="EET58144.1"/>
    </source>
</evidence>
<keyword evidence="2" id="KW-1185">Reference proteome</keyword>
<reference evidence="1" key="1">
    <citation type="submission" date="2009-07" db="EMBL/GenBank/DDBJ databases">
        <authorList>
            <person name="Weinstock G."/>
            <person name="Sodergren E."/>
            <person name="Clifton S."/>
            <person name="Fulton L."/>
            <person name="Fulton B."/>
            <person name="Courtney L."/>
            <person name="Fronick C."/>
            <person name="Harrison M."/>
            <person name="Strong C."/>
            <person name="Farmer C."/>
            <person name="Delahaunty K."/>
            <person name="Markovic C."/>
            <person name="Hall O."/>
            <person name="Minx P."/>
            <person name="Tomlinson C."/>
            <person name="Mitreva M."/>
            <person name="Nelson J."/>
            <person name="Hou S."/>
            <person name="Wollam A."/>
            <person name="Pepin K.H."/>
            <person name="Johnson M."/>
            <person name="Bhonagiri V."/>
            <person name="Nash W.E."/>
            <person name="Warren W."/>
            <person name="Chinwalla A."/>
            <person name="Mardis E.R."/>
            <person name="Wilson R.K."/>
        </authorList>
    </citation>
    <scope>NUCLEOTIDE SEQUENCE [LARGE SCALE GENOMIC DNA]</scope>
    <source>
        <strain evidence="1">DSM 14469</strain>
    </source>
</reference>
<accession>C6LML5</accession>
<sequence>MTAVQDESRKRGKNTADNDVYIRPKTAERKLKAALELGMVAYLYGVTGTGKTRLVREVFARKQYEYYSARETQPEEVGVKPDGQERIVVVDDLYTVTLQEIKECWAALFRKLAGQEGVRLVLVSRAPVPGWLIPLRVEYRFVEIGEKDLCLTRRGQDAYLELSGIRLEPETADRAWELGKGHPVSLKLLVLENGDVDLAVKNMWLWLENHIFDQWEKELSEFLMETSIVENY</sequence>
<dbReference type="AlphaFoldDB" id="C6LML5"/>
<gene>
    <name evidence="1" type="ORF">BRYFOR_09916</name>
</gene>
<name>C6LML5_9FIRM</name>
<organism evidence="1 2">
    <name type="scientific">Marvinbryantia formatexigens DSM 14469</name>
    <dbReference type="NCBI Taxonomy" id="478749"/>
    <lineage>
        <taxon>Bacteria</taxon>
        <taxon>Bacillati</taxon>
        <taxon>Bacillota</taxon>
        <taxon>Clostridia</taxon>
        <taxon>Lachnospirales</taxon>
        <taxon>Lachnospiraceae</taxon>
        <taxon>Marvinbryantia</taxon>
    </lineage>
</organism>
<comment type="caution">
    <text evidence="1">The sequence shown here is derived from an EMBL/GenBank/DDBJ whole genome shotgun (WGS) entry which is preliminary data.</text>
</comment>
<dbReference type="STRING" id="168384.SAMN05660368_03228"/>